<evidence type="ECO:0000313" key="2">
    <source>
        <dbReference type="Proteomes" id="UP000239415"/>
    </source>
</evidence>
<comment type="caution">
    <text evidence="1">The sequence shown here is derived from an EMBL/GenBank/DDBJ whole genome shotgun (WGS) entry which is preliminary data.</text>
</comment>
<evidence type="ECO:0000313" key="1">
    <source>
        <dbReference type="EMBL" id="PRX12682.1"/>
    </source>
</evidence>
<proteinExistence type="predicted"/>
<reference evidence="1 2" key="1">
    <citation type="submission" date="2018-03" db="EMBL/GenBank/DDBJ databases">
        <title>Genomic Encyclopedia of Archaeal and Bacterial Type Strains, Phase II (KMG-II): from individual species to whole genera.</title>
        <authorList>
            <person name="Goeker M."/>
        </authorList>
    </citation>
    <scope>NUCLEOTIDE SEQUENCE [LARGE SCALE GENOMIC DNA]</scope>
    <source>
        <strain evidence="1 2">DSM 43146</strain>
    </source>
</reference>
<accession>A0A2T0JXG8</accession>
<gene>
    <name evidence="1" type="ORF">CLV67_127105</name>
</gene>
<name>A0A2T0JXG8_9ACTN</name>
<organism evidence="1 2">
    <name type="scientific">Actinoplanes italicus</name>
    <dbReference type="NCBI Taxonomy" id="113567"/>
    <lineage>
        <taxon>Bacteria</taxon>
        <taxon>Bacillati</taxon>
        <taxon>Actinomycetota</taxon>
        <taxon>Actinomycetes</taxon>
        <taxon>Micromonosporales</taxon>
        <taxon>Micromonosporaceae</taxon>
        <taxon>Actinoplanes</taxon>
    </lineage>
</organism>
<dbReference type="EMBL" id="PVMZ01000027">
    <property type="protein sequence ID" value="PRX12682.1"/>
    <property type="molecule type" value="Genomic_DNA"/>
</dbReference>
<dbReference type="OrthoDB" id="878605at2"/>
<dbReference type="AlphaFoldDB" id="A0A2T0JXG8"/>
<keyword evidence="2" id="KW-1185">Reference proteome</keyword>
<dbReference type="Proteomes" id="UP000239415">
    <property type="component" value="Unassembled WGS sequence"/>
</dbReference>
<protein>
    <submittedName>
        <fullName evidence="1">Uncharacterized protein</fullName>
    </submittedName>
</protein>
<dbReference type="RefSeq" id="WP_106329510.1">
    <property type="nucleotide sequence ID" value="NZ_BOMO01000152.1"/>
</dbReference>
<sequence length="252" mass="27975">MAQRLTAVEFVARARERHGDRYDYSQTLYVNSQVKVTIICPEHGGFQQTPAKHLFGQGCASCGGRVRLTSDLFIDRSRRVHGDRYDYSRVEYVNNRTGVTIVCGDHGPFLQVPDGHMSGAGCPRCADRERGLARRGSTDEFLAAAAEAHGDRYSYAEVRYVDSQTDVTIVCGDHGPFEQLPGSHLRGSGCPACANVARSRSHTSSTGEFVRKARTVHGDTYDYSMVEYVRAQREVVIVCPAHGGFRRRRTVI</sequence>